<evidence type="ECO:0000256" key="11">
    <source>
        <dbReference type="ARBA" id="ARBA00023136"/>
    </source>
</evidence>
<feature type="transmembrane region" description="Helical" evidence="17">
    <location>
        <begin position="123"/>
        <end position="140"/>
    </location>
</feature>
<comment type="similarity">
    <text evidence="2 17">Belongs to the UppP family.</text>
</comment>
<proteinExistence type="inferred from homology"/>
<accession>A0ABS4IDK5</accession>
<evidence type="ECO:0000256" key="7">
    <source>
        <dbReference type="ARBA" id="ARBA00022801"/>
    </source>
</evidence>
<comment type="function">
    <text evidence="17">Catalyzes the dephosphorylation of undecaprenyl diphosphate (UPP). Confers resistance to bacitracin.</text>
</comment>
<feature type="transmembrane region" description="Helical" evidence="17">
    <location>
        <begin position="225"/>
        <end position="243"/>
    </location>
</feature>
<keyword evidence="13 17" id="KW-0961">Cell wall biogenesis/degradation</keyword>
<keyword evidence="8 17" id="KW-0133">Cell shape</keyword>
<keyword evidence="6 17" id="KW-0812">Transmembrane</keyword>
<evidence type="ECO:0000256" key="2">
    <source>
        <dbReference type="ARBA" id="ARBA00010621"/>
    </source>
</evidence>
<evidence type="ECO:0000256" key="10">
    <source>
        <dbReference type="ARBA" id="ARBA00022989"/>
    </source>
</evidence>
<dbReference type="PANTHER" id="PTHR30622">
    <property type="entry name" value="UNDECAPRENYL-DIPHOSPHATASE"/>
    <property type="match status" value="1"/>
</dbReference>
<keyword evidence="12 17" id="KW-0046">Antibiotic resistance</keyword>
<feature type="transmembrane region" description="Helical" evidence="17">
    <location>
        <begin position="255"/>
        <end position="272"/>
    </location>
</feature>
<dbReference type="HAMAP" id="MF_01006">
    <property type="entry name" value="Undec_diphosphatase"/>
    <property type="match status" value="1"/>
</dbReference>
<dbReference type="Proteomes" id="UP001519345">
    <property type="component" value="Unassembled WGS sequence"/>
</dbReference>
<evidence type="ECO:0000313" key="19">
    <source>
        <dbReference type="Proteomes" id="UP001519345"/>
    </source>
</evidence>
<name>A0ABS4IDK5_9BACI</name>
<dbReference type="GO" id="GO:0050380">
    <property type="term" value="F:undecaprenyl-diphosphatase activity"/>
    <property type="evidence" value="ECO:0007669"/>
    <property type="project" value="UniProtKB-EC"/>
</dbReference>
<keyword evidence="19" id="KW-1185">Reference proteome</keyword>
<keyword evidence="10 17" id="KW-1133">Transmembrane helix</keyword>
<keyword evidence="5 17" id="KW-1003">Cell membrane</keyword>
<dbReference type="PANTHER" id="PTHR30622:SF2">
    <property type="entry name" value="UNDECAPRENYL-DIPHOSPHATASE"/>
    <property type="match status" value="1"/>
</dbReference>
<comment type="subcellular location">
    <subcellularLocation>
        <location evidence="1 17">Cell membrane</location>
        <topology evidence="1 17">Multi-pass membrane protein</topology>
    </subcellularLocation>
</comment>
<dbReference type="Pfam" id="PF02673">
    <property type="entry name" value="BacA"/>
    <property type="match status" value="1"/>
</dbReference>
<keyword evidence="11 17" id="KW-0472">Membrane</keyword>
<keyword evidence="7 17" id="KW-0378">Hydrolase</keyword>
<gene>
    <name evidence="17" type="primary">uppP</name>
    <name evidence="18" type="ORF">J2Z83_001130</name>
</gene>
<comment type="catalytic activity">
    <reaction evidence="16 17">
        <text>di-trans,octa-cis-undecaprenyl diphosphate + H2O = di-trans,octa-cis-undecaprenyl phosphate + phosphate + H(+)</text>
        <dbReference type="Rhea" id="RHEA:28094"/>
        <dbReference type="ChEBI" id="CHEBI:15377"/>
        <dbReference type="ChEBI" id="CHEBI:15378"/>
        <dbReference type="ChEBI" id="CHEBI:43474"/>
        <dbReference type="ChEBI" id="CHEBI:58405"/>
        <dbReference type="ChEBI" id="CHEBI:60392"/>
        <dbReference type="EC" id="3.6.1.27"/>
    </reaction>
</comment>
<dbReference type="InterPro" id="IPR003824">
    <property type="entry name" value="UppP"/>
</dbReference>
<keyword evidence="9 17" id="KW-0573">Peptidoglycan synthesis</keyword>
<evidence type="ECO:0000256" key="12">
    <source>
        <dbReference type="ARBA" id="ARBA00023251"/>
    </source>
</evidence>
<evidence type="ECO:0000256" key="13">
    <source>
        <dbReference type="ARBA" id="ARBA00023316"/>
    </source>
</evidence>
<evidence type="ECO:0000256" key="6">
    <source>
        <dbReference type="ARBA" id="ARBA00022692"/>
    </source>
</evidence>
<evidence type="ECO:0000256" key="3">
    <source>
        <dbReference type="ARBA" id="ARBA00012374"/>
    </source>
</evidence>
<evidence type="ECO:0000256" key="8">
    <source>
        <dbReference type="ARBA" id="ARBA00022960"/>
    </source>
</evidence>
<evidence type="ECO:0000256" key="15">
    <source>
        <dbReference type="ARBA" id="ARBA00032932"/>
    </source>
</evidence>
<reference evidence="18 19" key="1">
    <citation type="submission" date="2021-03" db="EMBL/GenBank/DDBJ databases">
        <title>Genomic Encyclopedia of Type Strains, Phase IV (KMG-IV): sequencing the most valuable type-strain genomes for metagenomic binning, comparative biology and taxonomic classification.</title>
        <authorList>
            <person name="Goeker M."/>
        </authorList>
    </citation>
    <scope>NUCLEOTIDE SEQUENCE [LARGE SCALE GENOMIC DNA]</scope>
    <source>
        <strain evidence="18 19">DSM 25609</strain>
    </source>
</reference>
<evidence type="ECO:0000256" key="4">
    <source>
        <dbReference type="ARBA" id="ARBA00021581"/>
    </source>
</evidence>
<comment type="miscellaneous">
    <text evidence="17">Bacitracin is thought to be involved in the inhibition of peptidoglycan synthesis by sequestering undecaprenyl diphosphate, thereby reducing the pool of lipid carrier available.</text>
</comment>
<dbReference type="EMBL" id="JAGGKX010000004">
    <property type="protein sequence ID" value="MBP1969027.1"/>
    <property type="molecule type" value="Genomic_DNA"/>
</dbReference>
<evidence type="ECO:0000313" key="18">
    <source>
        <dbReference type="EMBL" id="MBP1969027.1"/>
    </source>
</evidence>
<sequence length="273" mass="29991">MDIMTDLWTLISYLFLGLFQGFSEPIPISSSGHLVILRELLGIEIEGLSFEILVNFGSLIAVLLVFRNDIIRLIKNGFLYLTKKEADAKADFQFILFLIIATIPTGILGLLFEDFISEKLSGVAVVGYTLLITGAALWAIRNLRGRKSDGELTVKDALIVGFSQAVALIPGISRSGATIVAAMLVGMKKETALRFSFLLYIPVSLGITVLSITDIINDPNIDTLIIPYLIAFMAAIIASFFALKWFIHIMAKGKLGYFAIYCFIVGILVILFL</sequence>
<dbReference type="EC" id="3.6.1.27" evidence="3 17"/>
<evidence type="ECO:0000256" key="1">
    <source>
        <dbReference type="ARBA" id="ARBA00004651"/>
    </source>
</evidence>
<evidence type="ECO:0000256" key="5">
    <source>
        <dbReference type="ARBA" id="ARBA00022475"/>
    </source>
</evidence>
<comment type="caution">
    <text evidence="18">The sequence shown here is derived from an EMBL/GenBank/DDBJ whole genome shotgun (WGS) entry which is preliminary data.</text>
</comment>
<feature type="transmembrane region" description="Helical" evidence="17">
    <location>
        <begin position="47"/>
        <end position="66"/>
    </location>
</feature>
<evidence type="ECO:0000256" key="14">
    <source>
        <dbReference type="ARBA" id="ARBA00032707"/>
    </source>
</evidence>
<feature type="transmembrane region" description="Helical" evidence="17">
    <location>
        <begin position="192"/>
        <end position="213"/>
    </location>
</feature>
<evidence type="ECO:0000256" key="17">
    <source>
        <dbReference type="HAMAP-Rule" id="MF_01006"/>
    </source>
</evidence>
<evidence type="ECO:0000256" key="9">
    <source>
        <dbReference type="ARBA" id="ARBA00022984"/>
    </source>
</evidence>
<evidence type="ECO:0000256" key="16">
    <source>
        <dbReference type="ARBA" id="ARBA00047594"/>
    </source>
</evidence>
<organism evidence="18 19">
    <name type="scientific">Virgibacillus natechei</name>
    <dbReference type="NCBI Taxonomy" id="1216297"/>
    <lineage>
        <taxon>Bacteria</taxon>
        <taxon>Bacillati</taxon>
        <taxon>Bacillota</taxon>
        <taxon>Bacilli</taxon>
        <taxon>Bacillales</taxon>
        <taxon>Bacillaceae</taxon>
        <taxon>Virgibacillus</taxon>
    </lineage>
</organism>
<protein>
    <recommendedName>
        <fullName evidence="4 17">Undecaprenyl-diphosphatase</fullName>
        <ecNumber evidence="3 17">3.6.1.27</ecNumber>
    </recommendedName>
    <alternativeName>
        <fullName evidence="15 17">Bacitracin resistance protein</fullName>
    </alternativeName>
    <alternativeName>
        <fullName evidence="14 17">Undecaprenyl pyrophosphate phosphatase</fullName>
    </alternativeName>
</protein>
<feature type="transmembrane region" description="Helical" evidence="17">
    <location>
        <begin position="92"/>
        <end position="111"/>
    </location>
</feature>